<dbReference type="PROSITE" id="PS01091">
    <property type="entry name" value="TATD_3"/>
    <property type="match status" value="1"/>
</dbReference>
<protein>
    <submittedName>
        <fullName evidence="4">TatD DNase family protein</fullName>
    </submittedName>
</protein>
<accession>A0A4R2TKN6</accession>
<keyword evidence="5" id="KW-1185">Reference proteome</keyword>
<dbReference type="RefSeq" id="WP_132848756.1">
    <property type="nucleotide sequence ID" value="NZ_CP058648.1"/>
</dbReference>
<dbReference type="CDD" id="cd01310">
    <property type="entry name" value="TatD_DNAse"/>
    <property type="match status" value="1"/>
</dbReference>
<dbReference type="OrthoDB" id="9810005at2"/>
<dbReference type="GO" id="GO:0004536">
    <property type="term" value="F:DNA nuclease activity"/>
    <property type="evidence" value="ECO:0007669"/>
    <property type="project" value="InterPro"/>
</dbReference>
<dbReference type="GO" id="GO:0016788">
    <property type="term" value="F:hydrolase activity, acting on ester bonds"/>
    <property type="evidence" value="ECO:0007669"/>
    <property type="project" value="InterPro"/>
</dbReference>
<dbReference type="Pfam" id="PF01026">
    <property type="entry name" value="TatD_DNase"/>
    <property type="match status" value="1"/>
</dbReference>
<feature type="binding site" evidence="3">
    <location>
        <position position="153"/>
    </location>
    <ligand>
        <name>a divalent metal cation</name>
        <dbReference type="ChEBI" id="CHEBI:60240"/>
        <label>2</label>
    </ligand>
</feature>
<comment type="caution">
    <text evidence="4">The sequence shown here is derived from an EMBL/GenBank/DDBJ whole genome shotgun (WGS) entry which is preliminary data.</text>
</comment>
<evidence type="ECO:0000256" key="1">
    <source>
        <dbReference type="ARBA" id="ARBA00022723"/>
    </source>
</evidence>
<dbReference type="PANTHER" id="PTHR46124:SF2">
    <property type="entry name" value="D-AMINOACYL-TRNA DEACYLASE"/>
    <property type="match status" value="1"/>
</dbReference>
<proteinExistence type="predicted"/>
<dbReference type="FunFam" id="3.20.20.140:FF:000005">
    <property type="entry name" value="TatD family hydrolase"/>
    <property type="match status" value="1"/>
</dbReference>
<feature type="binding site" evidence="3">
    <location>
        <position position="6"/>
    </location>
    <ligand>
        <name>a divalent metal cation</name>
        <dbReference type="ChEBI" id="CHEBI:60240"/>
        <label>1</label>
    </ligand>
</feature>
<dbReference type="PIRSF" id="PIRSF005902">
    <property type="entry name" value="DNase_TatD"/>
    <property type="match status" value="1"/>
</dbReference>
<sequence>MLFDSHAHLDSRKFDRDRDKILRDAKANGLSYIMNAGADLASSIRAVNLAEKYDMVYASVGVHPHDVKDMDEDTIEVLKALSAKKKVKAIGEIGLDFHYDRSPRDEQRKWFKRQIELAKEVNLPIIIHDREANGEVFEILMEHKVWDIGCVLHCYSGSAELAKEYVKKGIYISIAGPVTFGNARKTQEVVKAIPLEWLLIETDCPYLTPVPHRGKRNEPAYVRYVAEHIAEAKGLSYEHVAKTTTDNTKRLFRIGDA</sequence>
<dbReference type="Proteomes" id="UP000295504">
    <property type="component" value="Unassembled WGS sequence"/>
</dbReference>
<feature type="binding site" evidence="3">
    <location>
        <position position="8"/>
    </location>
    <ligand>
        <name>a divalent metal cation</name>
        <dbReference type="ChEBI" id="CHEBI:60240"/>
        <label>1</label>
    </ligand>
</feature>
<dbReference type="InterPro" id="IPR015991">
    <property type="entry name" value="TatD/YcfH-like"/>
</dbReference>
<dbReference type="InterPro" id="IPR018228">
    <property type="entry name" value="DNase_TatD-rel_CS"/>
</dbReference>
<dbReference type="SUPFAM" id="SSF51556">
    <property type="entry name" value="Metallo-dependent hydrolases"/>
    <property type="match status" value="1"/>
</dbReference>
<evidence type="ECO:0000313" key="5">
    <source>
        <dbReference type="Proteomes" id="UP000295504"/>
    </source>
</evidence>
<keyword evidence="1 3" id="KW-0479">Metal-binding</keyword>
<dbReference type="NCBIfam" id="TIGR00010">
    <property type="entry name" value="YchF/TatD family DNA exonuclease"/>
    <property type="match status" value="1"/>
</dbReference>
<keyword evidence="2" id="KW-0378">Hydrolase</keyword>
<dbReference type="Gene3D" id="3.20.20.140">
    <property type="entry name" value="Metal-dependent hydrolases"/>
    <property type="match status" value="1"/>
</dbReference>
<organism evidence="4 5">
    <name type="scientific">Serpentinicella alkaliphila</name>
    <dbReference type="NCBI Taxonomy" id="1734049"/>
    <lineage>
        <taxon>Bacteria</taxon>
        <taxon>Bacillati</taxon>
        <taxon>Bacillota</taxon>
        <taxon>Clostridia</taxon>
        <taxon>Peptostreptococcales</taxon>
        <taxon>Natronincolaceae</taxon>
        <taxon>Serpentinicella</taxon>
    </lineage>
</organism>
<reference evidence="4 5" key="1">
    <citation type="submission" date="2019-03" db="EMBL/GenBank/DDBJ databases">
        <title>Genomic Encyclopedia of Type Strains, Phase IV (KMG-IV): sequencing the most valuable type-strain genomes for metagenomic binning, comparative biology and taxonomic classification.</title>
        <authorList>
            <person name="Goeker M."/>
        </authorList>
    </citation>
    <scope>NUCLEOTIDE SEQUENCE [LARGE SCALE GENOMIC DNA]</scope>
    <source>
        <strain evidence="4 5">DSM 100013</strain>
    </source>
</reference>
<dbReference type="PROSITE" id="PS01137">
    <property type="entry name" value="TATD_1"/>
    <property type="match status" value="1"/>
</dbReference>
<feature type="binding site" evidence="3">
    <location>
        <position position="203"/>
    </location>
    <ligand>
        <name>a divalent metal cation</name>
        <dbReference type="ChEBI" id="CHEBI:60240"/>
        <label>1</label>
    </ligand>
</feature>
<feature type="binding site" evidence="3">
    <location>
        <position position="128"/>
    </location>
    <ligand>
        <name>a divalent metal cation</name>
        <dbReference type="ChEBI" id="CHEBI:60240"/>
        <label>2</label>
    </ligand>
</feature>
<dbReference type="PANTHER" id="PTHR46124">
    <property type="entry name" value="D-AMINOACYL-TRNA DEACYLASE"/>
    <property type="match status" value="1"/>
</dbReference>
<name>A0A4R2TKN6_9FIRM</name>
<evidence type="ECO:0000256" key="3">
    <source>
        <dbReference type="PIRSR" id="PIRSR005902-1"/>
    </source>
</evidence>
<evidence type="ECO:0000256" key="2">
    <source>
        <dbReference type="ARBA" id="ARBA00022801"/>
    </source>
</evidence>
<dbReference type="GO" id="GO:0046872">
    <property type="term" value="F:metal ion binding"/>
    <property type="evidence" value="ECO:0007669"/>
    <property type="project" value="UniProtKB-KW"/>
</dbReference>
<dbReference type="EMBL" id="SLYC01000023">
    <property type="protein sequence ID" value="TCQ01745.1"/>
    <property type="molecule type" value="Genomic_DNA"/>
</dbReference>
<dbReference type="InterPro" id="IPR001130">
    <property type="entry name" value="TatD-like"/>
</dbReference>
<dbReference type="AlphaFoldDB" id="A0A4R2TKN6"/>
<evidence type="ECO:0000313" key="4">
    <source>
        <dbReference type="EMBL" id="TCQ01745.1"/>
    </source>
</evidence>
<dbReference type="InterPro" id="IPR032466">
    <property type="entry name" value="Metal_Hydrolase"/>
</dbReference>
<gene>
    <name evidence="4" type="ORF">EDD79_102319</name>
</gene>
<dbReference type="GO" id="GO:0005829">
    <property type="term" value="C:cytosol"/>
    <property type="evidence" value="ECO:0007669"/>
    <property type="project" value="TreeGrafter"/>
</dbReference>
<feature type="binding site" evidence="3">
    <location>
        <position position="92"/>
    </location>
    <ligand>
        <name>a divalent metal cation</name>
        <dbReference type="ChEBI" id="CHEBI:60240"/>
        <label>1</label>
    </ligand>
</feature>